<evidence type="ECO:0000313" key="2">
    <source>
        <dbReference type="WBParaSite" id="PS1159_v2.g1257.t1"/>
    </source>
</evidence>
<reference evidence="2" key="1">
    <citation type="submission" date="2022-11" db="UniProtKB">
        <authorList>
            <consortium name="WormBaseParasite"/>
        </authorList>
    </citation>
    <scope>IDENTIFICATION</scope>
</reference>
<organism evidence="1 2">
    <name type="scientific">Panagrolaimus sp. PS1159</name>
    <dbReference type="NCBI Taxonomy" id="55785"/>
    <lineage>
        <taxon>Eukaryota</taxon>
        <taxon>Metazoa</taxon>
        <taxon>Ecdysozoa</taxon>
        <taxon>Nematoda</taxon>
        <taxon>Chromadorea</taxon>
        <taxon>Rhabditida</taxon>
        <taxon>Tylenchina</taxon>
        <taxon>Panagrolaimomorpha</taxon>
        <taxon>Panagrolaimoidea</taxon>
        <taxon>Panagrolaimidae</taxon>
        <taxon>Panagrolaimus</taxon>
    </lineage>
</organism>
<dbReference type="Proteomes" id="UP000887580">
    <property type="component" value="Unplaced"/>
</dbReference>
<proteinExistence type="predicted"/>
<protein>
    <submittedName>
        <fullName evidence="2">Sulfatase N-terminal domain-containing protein</fullName>
    </submittedName>
</protein>
<evidence type="ECO:0000313" key="1">
    <source>
        <dbReference type="Proteomes" id="UP000887580"/>
    </source>
</evidence>
<dbReference type="WBParaSite" id="PS1159_v2.g1257.t1">
    <property type="protein sequence ID" value="PS1159_v2.g1257.t1"/>
    <property type="gene ID" value="PS1159_v2.g1257"/>
</dbReference>
<accession>A0AC35F122</accession>
<name>A0AC35F122_9BILA</name>
<sequence>MNCQMRCLFSNGDRQIVYGSVINVINGTKPECDVVEVECHLDGDNNKREYQYYKYLHAQIYRNVSKLPPSSIPKPPEKYDVHIIILDSVSQTQFIRSLPKTLHMLREQYEAIPFQHLNKVGINSYPNGFAFLMGKMIGDIPVSPFSKGYFGDYKNIHEVCKISLDNEQFIGFRFKDDGYVTMMSEDWEKGVFMWPNCIGFKETPMDHYMKPFQHLLEKRQILKTQKMENVVHKDSCREAHHDIMDYLKEFLKSYPDKPKFSLSWMSVLAHNYQNSLSRTDDYFYKFFNDTKKDFDNSFLFVMGDHGLRFGKSRQTKLGEIEDNNPALFLSVPKSLRNNPTFMQQLRINSKELITHFDIYATLTEIAQPKNPRIPKPVLHGSSLFHPLPTPRTCDSLRIPFEFCKCRSKKIVLPKNNQIGIKAAKLMIEKMNLNLTTSADTSNLCSKLSLKEDGEIIVEDYGGEQIERIYKITFSTIPGNSKFWGVVSFDPLNKNIQIMSSKFMRLNSYGKQAKCAKKSDLASYCFCIIQ</sequence>